<evidence type="ECO:0000256" key="9">
    <source>
        <dbReference type="ARBA" id="ARBA00023136"/>
    </source>
</evidence>
<keyword evidence="8 12" id="KW-0443">Lipid metabolism</keyword>
<dbReference type="VEuPathDB" id="TriTrypDB:ECC02_005041"/>
<dbReference type="VEuPathDB" id="TriTrypDB:BCY84_20286"/>
<proteinExistence type="inferred from homology"/>
<dbReference type="Proteomes" id="UP000246121">
    <property type="component" value="Unassembled WGS sequence"/>
</dbReference>
<keyword evidence="9 12" id="KW-0472">Membrane</keyword>
<accession>A0A2V2V167</accession>
<dbReference type="VEuPathDB" id="TriTrypDB:TcCLB.506661.10"/>
<evidence type="ECO:0000256" key="3">
    <source>
        <dbReference type="ARBA" id="ARBA00022516"/>
    </source>
</evidence>
<dbReference type="VEuPathDB" id="TriTrypDB:TcG_05016"/>
<gene>
    <name evidence="13" type="ORF">C4B63_52g62</name>
</gene>
<comment type="similarity">
    <text evidence="2 12">Belongs to the ELO family.</text>
</comment>
<evidence type="ECO:0000256" key="12">
    <source>
        <dbReference type="RuleBase" id="RU361115"/>
    </source>
</evidence>
<dbReference type="VEuPathDB" id="TriTrypDB:TCSYLVIO_010465"/>
<dbReference type="VEuPathDB" id="TriTrypDB:TcCL_NonESM03594"/>
<organism evidence="13 14">
    <name type="scientific">Trypanosoma cruzi</name>
    <dbReference type="NCBI Taxonomy" id="5693"/>
    <lineage>
        <taxon>Eukaryota</taxon>
        <taxon>Discoba</taxon>
        <taxon>Euglenozoa</taxon>
        <taxon>Kinetoplastea</taxon>
        <taxon>Metakinetoplastina</taxon>
        <taxon>Trypanosomatida</taxon>
        <taxon>Trypanosomatidae</taxon>
        <taxon>Trypanosoma</taxon>
        <taxon>Schizotrypanum</taxon>
    </lineage>
</organism>
<feature type="transmembrane region" description="Helical" evidence="12">
    <location>
        <begin position="263"/>
        <end position="282"/>
    </location>
</feature>
<dbReference type="Pfam" id="PF01151">
    <property type="entry name" value="ELO"/>
    <property type="match status" value="1"/>
</dbReference>
<dbReference type="GO" id="GO:0034626">
    <property type="term" value="P:fatty acid elongation, polyunsaturated fatty acid"/>
    <property type="evidence" value="ECO:0007669"/>
    <property type="project" value="TreeGrafter"/>
</dbReference>
<evidence type="ECO:0000256" key="2">
    <source>
        <dbReference type="ARBA" id="ARBA00007263"/>
    </source>
</evidence>
<evidence type="ECO:0000256" key="8">
    <source>
        <dbReference type="ARBA" id="ARBA00023098"/>
    </source>
</evidence>
<dbReference type="VEuPathDB" id="TriTrypDB:Tc_MARK_8172"/>
<keyword evidence="6 12" id="KW-0276">Fatty acid metabolism</keyword>
<keyword evidence="10 12" id="KW-0275">Fatty acid biosynthesis</keyword>
<feature type="transmembrane region" description="Helical" evidence="12">
    <location>
        <begin position="31"/>
        <end position="47"/>
    </location>
</feature>
<dbReference type="AlphaFoldDB" id="A0A2V2V167"/>
<feature type="transmembrane region" description="Helical" evidence="12">
    <location>
        <begin position="219"/>
        <end position="243"/>
    </location>
</feature>
<dbReference type="GO" id="GO:0019367">
    <property type="term" value="P:fatty acid elongation, saturated fatty acid"/>
    <property type="evidence" value="ECO:0007669"/>
    <property type="project" value="TreeGrafter"/>
</dbReference>
<keyword evidence="5 12" id="KW-0812">Transmembrane</keyword>
<evidence type="ECO:0000256" key="1">
    <source>
        <dbReference type="ARBA" id="ARBA00004141"/>
    </source>
</evidence>
<evidence type="ECO:0000256" key="5">
    <source>
        <dbReference type="ARBA" id="ARBA00022692"/>
    </source>
</evidence>
<dbReference type="InterPro" id="IPR030457">
    <property type="entry name" value="ELO_CS"/>
</dbReference>
<keyword evidence="3 12" id="KW-0444">Lipid biosynthesis</keyword>
<comment type="caution">
    <text evidence="13">The sequence shown here is derived from an EMBL/GenBank/DDBJ whole genome shotgun (WGS) entry which is preliminary data.</text>
</comment>
<feature type="transmembrane region" description="Helical" evidence="12">
    <location>
        <begin position="188"/>
        <end position="207"/>
    </location>
</feature>
<dbReference type="EMBL" id="PRFA01000052">
    <property type="protein sequence ID" value="PWU90255.1"/>
    <property type="molecule type" value="Genomic_DNA"/>
</dbReference>
<evidence type="ECO:0000256" key="4">
    <source>
        <dbReference type="ARBA" id="ARBA00022679"/>
    </source>
</evidence>
<feature type="transmembrane region" description="Helical" evidence="12">
    <location>
        <begin position="163"/>
        <end position="182"/>
    </location>
</feature>
<evidence type="ECO:0000256" key="11">
    <source>
        <dbReference type="ARBA" id="ARBA00044291"/>
    </source>
</evidence>
<comment type="catalytic activity">
    <reaction evidence="12">
        <text>an acyl-CoA + malonyl-CoA + H(+) = a 3-oxoacyl-CoA + CO2 + CoA</text>
        <dbReference type="Rhea" id="RHEA:50252"/>
        <dbReference type="ChEBI" id="CHEBI:15378"/>
        <dbReference type="ChEBI" id="CHEBI:16526"/>
        <dbReference type="ChEBI" id="CHEBI:57287"/>
        <dbReference type="ChEBI" id="CHEBI:57384"/>
        <dbReference type="ChEBI" id="CHEBI:58342"/>
        <dbReference type="ChEBI" id="CHEBI:90726"/>
    </reaction>
    <physiologicalReaction direction="left-to-right" evidence="12">
        <dbReference type="Rhea" id="RHEA:50253"/>
    </physiologicalReaction>
</comment>
<dbReference type="PANTHER" id="PTHR11157:SF17">
    <property type="entry name" value="ELONGATION OF VERY LONG CHAIN FATTY ACIDS PROTEIN 6"/>
    <property type="match status" value="1"/>
</dbReference>
<dbReference type="GO" id="GO:0034625">
    <property type="term" value="P:fatty acid elongation, monounsaturated fatty acid"/>
    <property type="evidence" value="ECO:0007669"/>
    <property type="project" value="TreeGrafter"/>
</dbReference>
<sequence length="300" mass="34767">MAIAWMDSYTRWAADFRGEHLRSWMRDHTEVPAVAVVLYLILVLYVPENVMAHRNPIKLRFLNMLWNLLLTVFSICGAYYCLPRLWEVLTSPRISGLMADHNLGPNAPPPKLPGSFYSSACAWNDKIFFDGFVGLWVAAFVLSKIPEMIDTVFLVFQKKPVIFLHWYHHATVMLFCWHAYAYTISSGLWFATMNYCVHSIMYFYYFMCACGMRKVIRPIAPFITMMQILQMVAGTLIVLYTYVKKQIMGEFCAVNNPSLRMGLLMYVSYLFLFSQLYYRSYISPAAARTLRMANGEKKGK</sequence>
<name>A0A2V2V167_TRYCR</name>
<evidence type="ECO:0000313" key="13">
    <source>
        <dbReference type="EMBL" id="PWU90255.1"/>
    </source>
</evidence>
<dbReference type="VEuPathDB" id="TriTrypDB:C4B63_52g62"/>
<dbReference type="PROSITE" id="PS01188">
    <property type="entry name" value="ELO"/>
    <property type="match status" value="1"/>
</dbReference>
<dbReference type="VEuPathDB" id="TriTrypDB:TCDM_05393"/>
<dbReference type="GO" id="GO:0009922">
    <property type="term" value="F:fatty acid elongase activity"/>
    <property type="evidence" value="ECO:0007669"/>
    <property type="project" value="InterPro"/>
</dbReference>
<dbReference type="VEuPathDB" id="TriTrypDB:TcCLB.511245.150"/>
<reference evidence="13 14" key="1">
    <citation type="journal article" date="2018" name="Microb. Genom.">
        <title>Expanding an expanded genome: long-read sequencing of Trypanosoma cruzi.</title>
        <authorList>
            <person name="Berna L."/>
            <person name="Rodriguez M."/>
            <person name="Chiribao M.L."/>
            <person name="Parodi-Talice A."/>
            <person name="Pita S."/>
            <person name="Rijo G."/>
            <person name="Alvarez-Valin F."/>
            <person name="Robello C."/>
        </authorList>
    </citation>
    <scope>NUCLEOTIDE SEQUENCE [LARGE SCALE GENOMIC DNA]</scope>
    <source>
        <strain evidence="13 14">Dm28c</strain>
    </source>
</reference>
<evidence type="ECO:0000256" key="10">
    <source>
        <dbReference type="ARBA" id="ARBA00023160"/>
    </source>
</evidence>
<evidence type="ECO:0000256" key="6">
    <source>
        <dbReference type="ARBA" id="ARBA00022832"/>
    </source>
</evidence>
<dbReference type="EC" id="2.3.1.-" evidence="12"/>
<feature type="transmembrane region" description="Helical" evidence="12">
    <location>
        <begin position="133"/>
        <end position="156"/>
    </location>
</feature>
<dbReference type="PANTHER" id="PTHR11157">
    <property type="entry name" value="FATTY ACID ACYL TRANSFERASE-RELATED"/>
    <property type="match status" value="1"/>
</dbReference>
<dbReference type="VEuPathDB" id="TriTrypDB:C3747_101g34"/>
<comment type="subcellular location">
    <subcellularLocation>
        <location evidence="1">Membrane</location>
        <topology evidence="1">Multi-pass membrane protein</topology>
    </subcellularLocation>
</comment>
<dbReference type="GO" id="GO:0030148">
    <property type="term" value="P:sphingolipid biosynthetic process"/>
    <property type="evidence" value="ECO:0007669"/>
    <property type="project" value="TreeGrafter"/>
</dbReference>
<protein>
    <recommendedName>
        <fullName evidence="11 12">Elongation of fatty acids protein</fullName>
        <ecNumber evidence="12">2.3.1.-</ecNumber>
    </recommendedName>
</protein>
<dbReference type="GO" id="GO:0042761">
    <property type="term" value="P:very long-chain fatty acid biosynthetic process"/>
    <property type="evidence" value="ECO:0007669"/>
    <property type="project" value="TreeGrafter"/>
</dbReference>
<feature type="transmembrane region" description="Helical" evidence="12">
    <location>
        <begin position="59"/>
        <end position="80"/>
    </location>
</feature>
<dbReference type="InterPro" id="IPR002076">
    <property type="entry name" value="ELO_fam"/>
</dbReference>
<dbReference type="GO" id="GO:0005789">
    <property type="term" value="C:endoplasmic reticulum membrane"/>
    <property type="evidence" value="ECO:0007669"/>
    <property type="project" value="TreeGrafter"/>
</dbReference>
<evidence type="ECO:0000256" key="7">
    <source>
        <dbReference type="ARBA" id="ARBA00022989"/>
    </source>
</evidence>
<evidence type="ECO:0000313" key="14">
    <source>
        <dbReference type="Proteomes" id="UP000246121"/>
    </source>
</evidence>
<dbReference type="VEuPathDB" id="TriTrypDB:TcBrA4_0133660"/>
<keyword evidence="7 12" id="KW-1133">Transmembrane helix</keyword>
<keyword evidence="4 12" id="KW-0808">Transferase</keyword>